<feature type="domain" description="Yeast cell wall synthesis Kre9/Knh1-like N-terminal" evidence="4">
    <location>
        <begin position="26"/>
        <end position="117"/>
    </location>
</feature>
<organism evidence="5 6">
    <name type="scientific">Smittium megazygosporum</name>
    <dbReference type="NCBI Taxonomy" id="133381"/>
    <lineage>
        <taxon>Eukaryota</taxon>
        <taxon>Fungi</taxon>
        <taxon>Fungi incertae sedis</taxon>
        <taxon>Zoopagomycota</taxon>
        <taxon>Kickxellomycotina</taxon>
        <taxon>Harpellomycetes</taxon>
        <taxon>Harpellales</taxon>
        <taxon>Legeriomycetaceae</taxon>
        <taxon>Smittium</taxon>
    </lineage>
</organism>
<keyword evidence="6" id="KW-1185">Reference proteome</keyword>
<evidence type="ECO:0000256" key="1">
    <source>
        <dbReference type="ARBA" id="ARBA00022729"/>
    </source>
</evidence>
<evidence type="ECO:0000313" key="6">
    <source>
        <dbReference type="Proteomes" id="UP000245609"/>
    </source>
</evidence>
<evidence type="ECO:0000313" key="5">
    <source>
        <dbReference type="EMBL" id="PVU86348.1"/>
    </source>
</evidence>
<dbReference type="PANTHER" id="PTHR40633:SF1">
    <property type="entry name" value="GPI ANCHORED SERINE-THREONINE RICH PROTEIN (AFU_ORTHOLOGUE AFUA_1G03630)"/>
    <property type="match status" value="1"/>
</dbReference>
<dbReference type="STRING" id="133381.A0A2T9Y200"/>
<feature type="chain" id="PRO_5015581430" description="Yeast cell wall synthesis Kre9/Knh1-like N-terminal domain-containing protein" evidence="3">
    <location>
        <begin position="20"/>
        <end position="262"/>
    </location>
</feature>
<name>A0A2T9Y200_9FUNG</name>
<dbReference type="Proteomes" id="UP000245609">
    <property type="component" value="Unassembled WGS sequence"/>
</dbReference>
<proteinExistence type="predicted"/>
<dbReference type="OrthoDB" id="2260257at2759"/>
<keyword evidence="1 3" id="KW-0732">Signal</keyword>
<dbReference type="InterPro" id="IPR018466">
    <property type="entry name" value="Kre9/Knh1-like_N"/>
</dbReference>
<protein>
    <recommendedName>
        <fullName evidence="4">Yeast cell wall synthesis Kre9/Knh1-like N-terminal domain-containing protein</fullName>
    </recommendedName>
</protein>
<evidence type="ECO:0000256" key="3">
    <source>
        <dbReference type="SAM" id="SignalP"/>
    </source>
</evidence>
<evidence type="ECO:0000256" key="2">
    <source>
        <dbReference type="SAM" id="MobiDB-lite"/>
    </source>
</evidence>
<dbReference type="PANTHER" id="PTHR40633">
    <property type="entry name" value="MATRIX PROTEIN, PUTATIVE (AFU_ORTHOLOGUE AFUA_8G05410)-RELATED"/>
    <property type="match status" value="1"/>
</dbReference>
<accession>A0A2T9Y200</accession>
<evidence type="ECO:0000259" key="4">
    <source>
        <dbReference type="Pfam" id="PF10342"/>
    </source>
</evidence>
<feature type="signal peptide" evidence="3">
    <location>
        <begin position="1"/>
        <end position="19"/>
    </location>
</feature>
<feature type="compositionally biased region" description="Polar residues" evidence="2">
    <location>
        <begin position="122"/>
        <end position="134"/>
    </location>
</feature>
<dbReference type="InterPro" id="IPR052982">
    <property type="entry name" value="SRP1/TIP1-like"/>
</dbReference>
<feature type="compositionally biased region" description="Low complexity" evidence="2">
    <location>
        <begin position="186"/>
        <end position="220"/>
    </location>
</feature>
<feature type="region of interest" description="Disordered" evidence="2">
    <location>
        <begin position="112"/>
        <end position="229"/>
    </location>
</feature>
<feature type="compositionally biased region" description="Basic and acidic residues" evidence="2">
    <location>
        <begin position="135"/>
        <end position="154"/>
    </location>
</feature>
<gene>
    <name evidence="5" type="ORF">BB560_006749</name>
</gene>
<reference evidence="5 6" key="1">
    <citation type="journal article" date="2018" name="MBio">
        <title>Comparative Genomics Reveals the Core Gene Toolbox for the Fungus-Insect Symbiosis.</title>
        <authorList>
            <person name="Wang Y."/>
            <person name="Stata M."/>
            <person name="Wang W."/>
            <person name="Stajich J.E."/>
            <person name="White M.M."/>
            <person name="Moncalvo J.M."/>
        </authorList>
    </citation>
    <scope>NUCLEOTIDE SEQUENCE [LARGE SCALE GENOMIC DNA]</scope>
    <source>
        <strain evidence="5 6">SC-DP-2</strain>
    </source>
</reference>
<dbReference type="EMBL" id="MBFS01003499">
    <property type="protein sequence ID" value="PVU86348.1"/>
    <property type="molecule type" value="Genomic_DNA"/>
</dbReference>
<feature type="compositionally biased region" description="Low complexity" evidence="2">
    <location>
        <begin position="163"/>
        <end position="178"/>
    </location>
</feature>
<dbReference type="AlphaFoldDB" id="A0A2T9Y200"/>
<comment type="caution">
    <text evidence="5">The sequence shown here is derived from an EMBL/GenBank/DDBJ whole genome shotgun (WGS) entry which is preliminary data.</text>
</comment>
<dbReference type="Pfam" id="PF10342">
    <property type="entry name" value="Kre9_KNH"/>
    <property type="match status" value="1"/>
</dbReference>
<sequence length="262" mass="28006">MIKIFVVIFVFALLAIVKSDIIITQPIQSSNWNPGSVVPITWLNKDRRNALSGNLIIDLMEGSDSSNLSYVLTIKDKQDASANRIPYKVPGDLPKSQHYTLRFTTDSGDQFYSTPFKGGSGEQYSGQMVTQTAQDMEKVEDSDSKSSADSDSPKGGKKNLVMSKTADSSDDSGSSTYSKDSDETSKPTSTSKSRSSSQKATSTDSDSDSDGPTSTTSSSKKTSDKPNTRAATDNIQLLSSANKQVSLAGFSVAIVVACLIFA</sequence>